<dbReference type="InterPro" id="IPR036770">
    <property type="entry name" value="Ankyrin_rpt-contain_sf"/>
</dbReference>
<dbReference type="PANTHER" id="PTHR24198:SF191">
    <property type="entry name" value="RABANKYRIN-5-LIKE"/>
    <property type="match status" value="1"/>
</dbReference>
<evidence type="ECO:0000313" key="14">
    <source>
        <dbReference type="Proteomes" id="UP001292094"/>
    </source>
</evidence>
<feature type="repeat" description="ANK" evidence="6">
    <location>
        <begin position="669"/>
        <end position="701"/>
    </location>
</feature>
<evidence type="ECO:0000313" key="13">
    <source>
        <dbReference type="EMBL" id="KAK4298313.1"/>
    </source>
</evidence>
<dbReference type="Gene3D" id="1.25.40.20">
    <property type="entry name" value="Ankyrin repeat-containing domain"/>
    <property type="match status" value="5"/>
</dbReference>
<dbReference type="SMART" id="SM00248">
    <property type="entry name" value="ANK"/>
    <property type="match status" value="22"/>
</dbReference>
<keyword evidence="14" id="KW-1185">Reference proteome</keyword>
<evidence type="ECO:0000256" key="7">
    <source>
        <dbReference type="PROSITE-ProRule" id="PRU00091"/>
    </source>
</evidence>
<proteinExistence type="predicted"/>
<dbReference type="SMART" id="SM00225">
    <property type="entry name" value="BTB"/>
    <property type="match status" value="1"/>
</dbReference>
<dbReference type="PANTHER" id="PTHR24198">
    <property type="entry name" value="ANKYRIN REPEAT AND PROTEIN KINASE DOMAIN-CONTAINING PROTEIN"/>
    <property type="match status" value="1"/>
</dbReference>
<feature type="repeat" description="ANK" evidence="6">
    <location>
        <begin position="603"/>
        <end position="635"/>
    </location>
</feature>
<dbReference type="PROSITE" id="PS50297">
    <property type="entry name" value="ANK_REP_REGION"/>
    <property type="match status" value="6"/>
</dbReference>
<reference evidence="13" key="1">
    <citation type="submission" date="2023-11" db="EMBL/GenBank/DDBJ databases">
        <title>Genome assemblies of two species of porcelain crab, Petrolisthes cinctipes and Petrolisthes manimaculis (Anomura: Porcellanidae).</title>
        <authorList>
            <person name="Angst P."/>
        </authorList>
    </citation>
    <scope>NUCLEOTIDE SEQUENCE</scope>
    <source>
        <strain evidence="13">PB745_02</strain>
        <tissue evidence="13">Gill</tissue>
    </source>
</reference>
<feature type="repeat" description="ANK" evidence="6">
    <location>
        <begin position="307"/>
        <end position="339"/>
    </location>
</feature>
<comment type="caution">
    <text evidence="13">The sequence shown here is derived from an EMBL/GenBank/DDBJ whole genome shotgun (WGS) entry which is preliminary data.</text>
</comment>
<keyword evidence="3 7" id="KW-0863">Zinc-finger</keyword>
<feature type="repeat" description="ANK" evidence="6">
    <location>
        <begin position="489"/>
        <end position="521"/>
    </location>
</feature>
<keyword evidence="10" id="KW-0812">Transmembrane</keyword>
<feature type="repeat" description="ANK" evidence="6">
    <location>
        <begin position="987"/>
        <end position="1008"/>
    </location>
</feature>
<dbReference type="InterPro" id="IPR011333">
    <property type="entry name" value="SKP1/BTB/POZ_sf"/>
</dbReference>
<dbReference type="InterPro" id="IPR000210">
    <property type="entry name" value="BTB/POZ_dom"/>
</dbReference>
<feature type="repeat" description="ANK" evidence="6">
    <location>
        <begin position="784"/>
        <end position="816"/>
    </location>
</feature>
<protein>
    <recommendedName>
        <fullName evidence="15">Ankyrin repeat and FYVE domain-containing protein 1</fullName>
    </recommendedName>
</protein>
<dbReference type="InterPro" id="IPR013083">
    <property type="entry name" value="Znf_RING/FYVE/PHD"/>
</dbReference>
<dbReference type="Pfam" id="PF00651">
    <property type="entry name" value="BTB"/>
    <property type="match status" value="1"/>
</dbReference>
<keyword evidence="5 6" id="KW-0040">ANK repeat</keyword>
<sequence length="1870" mass="204663">MNWEHWRPVTRSAVVNTMAGSDAEVGKLQQHLSLLREQYVKLQERYTVLEQQHAIATASSQGADGEDSFVSRLLHFVADLYDKEKYSDMIVHLGNRDVRTHRFVLAARSDSWGVPCLADTDTLDWSGLDETVGEAVLRWVYTDHISLPTDHTFTLSLMRAAASFSLGPLMKRCEKALMGWVTVRNCVRLYTTADEIGAESLRDHCSTLISTHWNDFTPEDFSHMTAPLLYAMFKTKTSHPLHAAIKLQREDVVFLYLIEFDAQLPGVLDEADSSGAMALDLSLEGRQSSIAATLLKHGASVTTTDPLGASLLHRAVRRGDQYAASFLMDHGCSVNVATPGDGRTPLHTLAAHSYPTQEIRLEMVEVAKTMMLKGADPNIQDKDMKTVMHLAVEGGHEELFRVLVDHDNLRLELRDKAGLPSLWYALTVQSSDFTDSSYAAALIKRGASPDAVVTSSGECLLHLVAREGLEEAGLFLTTQGANCNVVNADGETPLHISCTIGLPSLTTALLQMGANPNLQTRLSIPVPTSPSQNRSLNDPFAEDSPEPPSPPPPSTYRETPLHRAIRSKKESDIRAILDYIEYCESNPGNTLLMSPDLNLRDSDDLTPLGVALGTGQLTVAQHLLEAGANINTTNAQGLGLIHLAIYVKNPQVATFLINKGADVNLRTREGQSPLDLCINEGFGEVVGLLCKKGADQNSHPSSPEPPLWIALNSKQEDIASTLVQHNVDTNSWGEGPDGCQQTLLHKAIDENREDIACFLVRSGCDVNATRKPGPGGSGGEEARDLMSPLHLCCSWGLQNTCQALLEHGAKVNAKDAENKTPLHHAIENCHPDITSLLLSHPALDLMVRDKSGITPFAAAMSRKNNRAAEAILAREPKAAEQYDHKGHNFLHVAIQKKDMESVLFLLSINVDMHTRTQDQLSLTPLHLATLSGCEMIVRNLLLAGGIGIKEVTPQKQTVLHLAAAHDHPHLASIYIENGVQVDALDDNLNNALHVAVKEGHLSVVKVLLTESRINAGAVNLRGQNPLHVLASYPKDNAAAITEIFLETMPEYDLNALDVEGNSVLLLAYMRGASQLCRVLVRAGACLGTTNKHGVNIFNYQVPTKTLLFRLLDVLSSEPPWSGGELCMECGAKFGLAKRRHHCRHCGRLLCANCSDKDVPILKFSLNKPVRESSSSVKSSIRGIRQFHLKVIHSLVDTGSQGCDITYSKMGIAVLVLLLLGCGSGLTIGEKCNCPTLNVNFNCTCKATQGYITSDDVPESEEEVIYWITPGRTALVLFYFTDSDLQLSNDSSTSSSFSSTTSSSITNVYFDLLASNTTTEPPPDTTSIAPPTLYPPPPCSVTIGDHYYATWGIGEEVKAINIVDTDTSTPVIIVLNDPNCYYNLSYVTYEMDTQIIQLNSTTGNISAPADPSGFLNYRPNSRYLYLLDATLLDPSLPSNVKVNFFLHHLDLGGPSTLLHKPFHPMNYTSGDFFLVGTGQDVLSGNEAMFYGHIEDEVAAARGVRVVGALAHVLVYTTGNVYPNATGFFITYNTTERLTTEAPPTTTPAGPVLPNTFVAINGIPVEEWYNTTLLVKEALADMCTDYLHNYINQYNGTNIIASEVRILDTTTCDPFRCWDGECVAYNFGVTVWEEDGTPILSEEELKDMLATESLHHYVTEIGQDCEICQEEGKMRVGLYVGVAVGVVVLGVVLSLIAWKYSDHNTASDALQRYERDKQEKLADQRRRSSGDISMLGLGISGSVASRGTLASRRFTMPFPKPGREDESDEDVDLSGYREYDPDLGYVQPVHLGIKKEPVLLVGSREQSNLAYVDDEEKPIHPRRISIISSGTDSDEETITLPQINPKARPVKKTQFMVPADVHSSDLLDETEL</sequence>
<evidence type="ECO:0000256" key="5">
    <source>
        <dbReference type="ARBA" id="ARBA00023043"/>
    </source>
</evidence>
<keyword evidence="8" id="KW-0175">Coiled coil</keyword>
<dbReference type="InterPro" id="IPR002110">
    <property type="entry name" value="Ankyrin_rpt"/>
</dbReference>
<feature type="repeat" description="ANK" evidence="6">
    <location>
        <begin position="636"/>
        <end position="668"/>
    </location>
</feature>
<name>A0AAE1NYW9_9EUCA</name>
<gene>
    <name evidence="13" type="ORF">Pmani_029333</name>
</gene>
<dbReference type="SUPFAM" id="SSF48403">
    <property type="entry name" value="Ankyrin repeat"/>
    <property type="match status" value="3"/>
</dbReference>
<dbReference type="PROSITE" id="PS50088">
    <property type="entry name" value="ANK_REPEAT"/>
    <property type="match status" value="10"/>
</dbReference>
<keyword evidence="10" id="KW-1133">Transmembrane helix</keyword>
<evidence type="ECO:0000256" key="9">
    <source>
        <dbReference type="SAM" id="MobiDB-lite"/>
    </source>
</evidence>
<dbReference type="PROSITE" id="PS50178">
    <property type="entry name" value="ZF_FYVE"/>
    <property type="match status" value="1"/>
</dbReference>
<dbReference type="Pfam" id="PF12796">
    <property type="entry name" value="Ank_2"/>
    <property type="match status" value="5"/>
</dbReference>
<feature type="coiled-coil region" evidence="8">
    <location>
        <begin position="25"/>
        <end position="52"/>
    </location>
</feature>
<evidence type="ECO:0000256" key="6">
    <source>
        <dbReference type="PROSITE-ProRule" id="PRU00023"/>
    </source>
</evidence>
<dbReference type="Pfam" id="PF01363">
    <property type="entry name" value="FYVE"/>
    <property type="match status" value="1"/>
</dbReference>
<evidence type="ECO:0000256" key="3">
    <source>
        <dbReference type="ARBA" id="ARBA00022771"/>
    </source>
</evidence>
<keyword evidence="1" id="KW-0479">Metal-binding</keyword>
<keyword evidence="4" id="KW-0862">Zinc</keyword>
<dbReference type="InterPro" id="IPR000306">
    <property type="entry name" value="Znf_FYVE"/>
</dbReference>
<evidence type="ECO:0000259" key="12">
    <source>
        <dbReference type="PROSITE" id="PS50178"/>
    </source>
</evidence>
<dbReference type="InterPro" id="IPR049765">
    <property type="entry name" value="ANFY1_BTB_POZ"/>
</dbReference>
<feature type="domain" description="FYVE-type" evidence="12">
    <location>
        <begin position="1120"/>
        <end position="1170"/>
    </location>
</feature>
<feature type="region of interest" description="Disordered" evidence="9">
    <location>
        <begin position="521"/>
        <end position="562"/>
    </location>
</feature>
<dbReference type="SUPFAM" id="SSF54695">
    <property type="entry name" value="POZ domain"/>
    <property type="match status" value="1"/>
</dbReference>
<dbReference type="Pfam" id="PF00023">
    <property type="entry name" value="Ank"/>
    <property type="match status" value="1"/>
</dbReference>
<dbReference type="InterPro" id="IPR011011">
    <property type="entry name" value="Znf_FYVE_PHD"/>
</dbReference>
<keyword evidence="2" id="KW-0677">Repeat</keyword>
<dbReference type="Gene3D" id="3.30.710.10">
    <property type="entry name" value="Potassium Channel Kv1.1, Chain A"/>
    <property type="match status" value="1"/>
</dbReference>
<dbReference type="CDD" id="cd18303">
    <property type="entry name" value="BTB_POZ_Rank-5"/>
    <property type="match status" value="1"/>
</dbReference>
<dbReference type="CDD" id="cd18501">
    <property type="entry name" value="BACK_ANKFY1_Rank5"/>
    <property type="match status" value="1"/>
</dbReference>
<dbReference type="SMART" id="SM00064">
    <property type="entry name" value="FYVE"/>
    <property type="match status" value="1"/>
</dbReference>
<evidence type="ECO:0000256" key="1">
    <source>
        <dbReference type="ARBA" id="ARBA00022723"/>
    </source>
</evidence>
<dbReference type="InterPro" id="IPR049763">
    <property type="entry name" value="ANKFY1_BACK"/>
</dbReference>
<evidence type="ECO:0000256" key="4">
    <source>
        <dbReference type="ARBA" id="ARBA00022833"/>
    </source>
</evidence>
<organism evidence="13 14">
    <name type="scientific">Petrolisthes manimaculis</name>
    <dbReference type="NCBI Taxonomy" id="1843537"/>
    <lineage>
        <taxon>Eukaryota</taxon>
        <taxon>Metazoa</taxon>
        <taxon>Ecdysozoa</taxon>
        <taxon>Arthropoda</taxon>
        <taxon>Crustacea</taxon>
        <taxon>Multicrustacea</taxon>
        <taxon>Malacostraca</taxon>
        <taxon>Eumalacostraca</taxon>
        <taxon>Eucarida</taxon>
        <taxon>Decapoda</taxon>
        <taxon>Pleocyemata</taxon>
        <taxon>Anomura</taxon>
        <taxon>Galatheoidea</taxon>
        <taxon>Porcellanidae</taxon>
        <taxon>Petrolisthes</taxon>
    </lineage>
</organism>
<feature type="repeat" description="ANK" evidence="6">
    <location>
        <begin position="885"/>
        <end position="917"/>
    </location>
</feature>
<feature type="repeat" description="ANK" evidence="6">
    <location>
        <begin position="954"/>
        <end position="986"/>
    </location>
</feature>
<evidence type="ECO:0000256" key="8">
    <source>
        <dbReference type="SAM" id="Coils"/>
    </source>
</evidence>
<dbReference type="Gene3D" id="3.30.40.10">
    <property type="entry name" value="Zinc/RING finger domain, C3HC4 (zinc finger)"/>
    <property type="match status" value="1"/>
</dbReference>
<keyword evidence="10" id="KW-0472">Membrane</keyword>
<dbReference type="PROSITE" id="PS50097">
    <property type="entry name" value="BTB"/>
    <property type="match status" value="1"/>
</dbReference>
<evidence type="ECO:0000259" key="11">
    <source>
        <dbReference type="PROSITE" id="PS50097"/>
    </source>
</evidence>
<dbReference type="EMBL" id="JAWZYT010003457">
    <property type="protein sequence ID" value="KAK4298313.1"/>
    <property type="molecule type" value="Genomic_DNA"/>
</dbReference>
<feature type="domain" description="BTB" evidence="11">
    <location>
        <begin position="87"/>
        <end position="149"/>
    </location>
</feature>
<evidence type="ECO:0008006" key="15">
    <source>
        <dbReference type="Google" id="ProtNLM"/>
    </source>
</evidence>
<accession>A0AAE1NYW9</accession>
<evidence type="ECO:0000256" key="2">
    <source>
        <dbReference type="ARBA" id="ARBA00022737"/>
    </source>
</evidence>
<feature type="transmembrane region" description="Helical" evidence="10">
    <location>
        <begin position="1674"/>
        <end position="1696"/>
    </location>
</feature>
<dbReference type="GO" id="GO:0008270">
    <property type="term" value="F:zinc ion binding"/>
    <property type="evidence" value="ECO:0007669"/>
    <property type="project" value="UniProtKB-KW"/>
</dbReference>
<dbReference type="InterPro" id="IPR017455">
    <property type="entry name" value="Znf_FYVE-rel"/>
</dbReference>
<feature type="repeat" description="ANK" evidence="6">
    <location>
        <begin position="341"/>
        <end position="382"/>
    </location>
</feature>
<dbReference type="Proteomes" id="UP001292094">
    <property type="component" value="Unassembled WGS sequence"/>
</dbReference>
<dbReference type="SUPFAM" id="SSF57903">
    <property type="entry name" value="FYVE/PHD zinc finger"/>
    <property type="match status" value="1"/>
</dbReference>
<evidence type="ECO:0000256" key="10">
    <source>
        <dbReference type="SAM" id="Phobius"/>
    </source>
</evidence>